<organism evidence="1 2">
    <name type="scientific">Plectus sambesii</name>
    <dbReference type="NCBI Taxonomy" id="2011161"/>
    <lineage>
        <taxon>Eukaryota</taxon>
        <taxon>Metazoa</taxon>
        <taxon>Ecdysozoa</taxon>
        <taxon>Nematoda</taxon>
        <taxon>Chromadorea</taxon>
        <taxon>Plectida</taxon>
        <taxon>Plectina</taxon>
        <taxon>Plectoidea</taxon>
        <taxon>Plectidae</taxon>
        <taxon>Plectus</taxon>
    </lineage>
</organism>
<keyword evidence="1" id="KW-1185">Reference proteome</keyword>
<proteinExistence type="predicted"/>
<accession>A0A914XAL6</accession>
<name>A0A914XAL6_9BILA</name>
<sequence>MVWNDRMRGSLHEAKDLLMSVQQVSRAFEELKITGRRKEIRSNVRRACNRYSPKDTLRSLSEMSHRQPSLFQEIVEGTGYSEKKFDQVGRHILEEVKMAALLAKKCLKWTHPADNLEILHQYRSEITQDLSDIEAEFVKAGYRLREGFHDVVQKDMHEWLQHTTERRYSRNQSASYIYSNLAKNFPFMEWVIMQYDFVPSDDFSQHAHNFEGTFNKTTWFLVSNENSVVVAYAADKLQSCNWFSDRVDGRTLEQLFYNPEEYSEFVSNNRDMRISILELKEQLIQWKLPAQYFISVIKYRHDLHVAHVSSRSHIFENVKFVHSSGYSKHVLIGWC</sequence>
<evidence type="ECO:0000313" key="2">
    <source>
        <dbReference type="WBParaSite" id="PSAMB.scaffold7538size7480.g30194.t1"/>
    </source>
</evidence>
<protein>
    <submittedName>
        <fullName evidence="2">Uncharacterized protein</fullName>
    </submittedName>
</protein>
<reference evidence="2" key="1">
    <citation type="submission" date="2022-11" db="UniProtKB">
        <authorList>
            <consortium name="WormBaseParasite"/>
        </authorList>
    </citation>
    <scope>IDENTIFICATION</scope>
</reference>
<dbReference type="WBParaSite" id="PSAMB.scaffold7538size7480.g30194.t1">
    <property type="protein sequence ID" value="PSAMB.scaffold7538size7480.g30194.t1"/>
    <property type="gene ID" value="PSAMB.scaffold7538size7480.g30194"/>
</dbReference>
<dbReference type="Proteomes" id="UP000887566">
    <property type="component" value="Unplaced"/>
</dbReference>
<evidence type="ECO:0000313" key="1">
    <source>
        <dbReference type="Proteomes" id="UP000887566"/>
    </source>
</evidence>
<dbReference type="AlphaFoldDB" id="A0A914XAL6"/>